<dbReference type="Proteomes" id="UP000028990">
    <property type="component" value="Unassembled WGS sequence"/>
</dbReference>
<organism evidence="1 2">
    <name type="scientific">Fukomys damarensis</name>
    <name type="common">Damaraland mole rat</name>
    <name type="synonym">Cryptomys damarensis</name>
    <dbReference type="NCBI Taxonomy" id="885580"/>
    <lineage>
        <taxon>Eukaryota</taxon>
        <taxon>Metazoa</taxon>
        <taxon>Chordata</taxon>
        <taxon>Craniata</taxon>
        <taxon>Vertebrata</taxon>
        <taxon>Euteleostomi</taxon>
        <taxon>Mammalia</taxon>
        <taxon>Eutheria</taxon>
        <taxon>Euarchontoglires</taxon>
        <taxon>Glires</taxon>
        <taxon>Rodentia</taxon>
        <taxon>Hystricomorpha</taxon>
        <taxon>Bathyergidae</taxon>
        <taxon>Fukomys</taxon>
    </lineage>
</organism>
<evidence type="ECO:0000313" key="1">
    <source>
        <dbReference type="EMBL" id="KFO33805.1"/>
    </source>
</evidence>
<sequence>MGMVAAGMEDVGCTPIMLVQTNGEIGRNDCEGTAEPPDAPETMLSQEESHAFLIGQQLSSIHCKAAGLADAPASGHLALLWAMQHGPHSNPSWPLLTT</sequence>
<dbReference type="EMBL" id="KN122054">
    <property type="protein sequence ID" value="KFO33805.1"/>
    <property type="molecule type" value="Genomic_DNA"/>
</dbReference>
<proteinExistence type="predicted"/>
<protein>
    <submittedName>
        <fullName evidence="1">Uncharacterized protein</fullName>
    </submittedName>
</protein>
<accession>A0A091DU67</accession>
<keyword evidence="2" id="KW-1185">Reference proteome</keyword>
<evidence type="ECO:0000313" key="2">
    <source>
        <dbReference type="Proteomes" id="UP000028990"/>
    </source>
</evidence>
<dbReference type="AlphaFoldDB" id="A0A091DU67"/>
<reference evidence="1 2" key="1">
    <citation type="submission" date="2013-11" db="EMBL/GenBank/DDBJ databases">
        <title>The Damaraland mole rat (Fukomys damarensis) genome and evolution of African mole rats.</title>
        <authorList>
            <person name="Gladyshev V.N."/>
            <person name="Fang X."/>
        </authorList>
    </citation>
    <scope>NUCLEOTIDE SEQUENCE [LARGE SCALE GENOMIC DNA]</scope>
    <source>
        <tissue evidence="1">Liver</tissue>
    </source>
</reference>
<name>A0A091DU67_FUKDA</name>
<gene>
    <name evidence="1" type="ORF">H920_04799</name>
</gene>